<dbReference type="RefSeq" id="WP_390307006.1">
    <property type="nucleotide sequence ID" value="NZ_JBHRRZ010000032.1"/>
</dbReference>
<keyword evidence="2" id="KW-1185">Reference proteome</keyword>
<dbReference type="EMBL" id="JBHRRZ010000032">
    <property type="protein sequence ID" value="MFC2949174.1"/>
    <property type="molecule type" value="Genomic_DNA"/>
</dbReference>
<name>A0ABV7A8P3_9BACI</name>
<dbReference type="Proteomes" id="UP001595387">
    <property type="component" value="Unassembled WGS sequence"/>
</dbReference>
<organism evidence="1 2">
    <name type="scientific">Virgibacillus sediminis</name>
    <dbReference type="NCBI Taxonomy" id="202260"/>
    <lineage>
        <taxon>Bacteria</taxon>
        <taxon>Bacillati</taxon>
        <taxon>Bacillota</taxon>
        <taxon>Bacilli</taxon>
        <taxon>Bacillales</taxon>
        <taxon>Bacillaceae</taxon>
        <taxon>Virgibacillus</taxon>
    </lineage>
</organism>
<proteinExistence type="predicted"/>
<evidence type="ECO:0000313" key="2">
    <source>
        <dbReference type="Proteomes" id="UP001595387"/>
    </source>
</evidence>
<sequence length="127" mass="14573">MLKKIFRNVYRRNYGDFVTGKAYTELGRELKEAQDELAKNGYGCFQSWIESVGFKRNKAYDLIRRYETIVRISDEQKRDLLEDLPVSLTYEIAKPSAEATPAKAQAKAEVLAGEIDTGKAEFLLRPF</sequence>
<evidence type="ECO:0000313" key="1">
    <source>
        <dbReference type="EMBL" id="MFC2949174.1"/>
    </source>
</evidence>
<gene>
    <name evidence="1" type="ORF">ACFODW_12610</name>
</gene>
<accession>A0ABV7A8P3</accession>
<comment type="caution">
    <text evidence="1">The sequence shown here is derived from an EMBL/GenBank/DDBJ whole genome shotgun (WGS) entry which is preliminary data.</text>
</comment>
<protein>
    <recommendedName>
        <fullName evidence="3">DUF3102 domain-containing protein</fullName>
    </recommendedName>
</protein>
<evidence type="ECO:0008006" key="3">
    <source>
        <dbReference type="Google" id="ProtNLM"/>
    </source>
</evidence>
<reference evidence="2" key="1">
    <citation type="journal article" date="2019" name="Int. J. Syst. Evol. Microbiol.">
        <title>The Global Catalogue of Microorganisms (GCM) 10K type strain sequencing project: providing services to taxonomists for standard genome sequencing and annotation.</title>
        <authorList>
            <consortium name="The Broad Institute Genomics Platform"/>
            <consortium name="The Broad Institute Genome Sequencing Center for Infectious Disease"/>
            <person name="Wu L."/>
            <person name="Ma J."/>
        </authorList>
    </citation>
    <scope>NUCLEOTIDE SEQUENCE [LARGE SCALE GENOMIC DNA]</scope>
    <source>
        <strain evidence="2">KCTC 13193</strain>
    </source>
</reference>